<sequence>MFKRSILVTTLLVAATPALAHTGVHSASGFMSGIAHPLGGLDHALAMIGVGLFAAMLGRQALWALPLSFVAMMLIGGVLGMSGIDIPAVEIGITVSVVVLGAVVSLGWRWPIAAAMALVGAFATFHGYAHGAEIPAGSDATLYSLGFALASVMLHVLGIVFGLHSLRHMQAFRLAGAAVATAGIFLVFT</sequence>
<feature type="transmembrane region" description="Helical" evidence="1">
    <location>
        <begin position="61"/>
        <end position="80"/>
    </location>
</feature>
<feature type="signal peptide" evidence="2">
    <location>
        <begin position="1"/>
        <end position="20"/>
    </location>
</feature>
<dbReference type="AlphaFoldDB" id="A0A1B2EJQ6"/>
<keyword evidence="2" id="KW-0732">Signal</keyword>
<protein>
    <submittedName>
        <fullName evidence="3">Urease accessory protein</fullName>
    </submittedName>
</protein>
<feature type="transmembrane region" description="Helical" evidence="1">
    <location>
        <begin position="86"/>
        <end position="105"/>
    </location>
</feature>
<dbReference type="KEGG" id="moc:BB934_19955"/>
<organism evidence="3">
    <name type="scientific">Microvirga ossetica</name>
    <dbReference type="NCBI Taxonomy" id="1882682"/>
    <lineage>
        <taxon>Bacteria</taxon>
        <taxon>Pseudomonadati</taxon>
        <taxon>Pseudomonadota</taxon>
        <taxon>Alphaproteobacteria</taxon>
        <taxon>Hyphomicrobiales</taxon>
        <taxon>Methylobacteriaceae</taxon>
        <taxon>Microvirga</taxon>
    </lineage>
</organism>
<feature type="transmembrane region" description="Helical" evidence="1">
    <location>
        <begin position="171"/>
        <end position="188"/>
    </location>
</feature>
<accession>A0A1B2EJQ6</accession>
<dbReference type="PIRSF" id="PIRSF016919">
    <property type="entry name" value="HupE_UreJ"/>
    <property type="match status" value="1"/>
</dbReference>
<evidence type="ECO:0000256" key="1">
    <source>
        <dbReference type="SAM" id="Phobius"/>
    </source>
</evidence>
<keyword evidence="1" id="KW-0472">Membrane</keyword>
<feature type="chain" id="PRO_5008535941" evidence="2">
    <location>
        <begin position="21"/>
        <end position="189"/>
    </location>
</feature>
<keyword evidence="1" id="KW-0812">Transmembrane</keyword>
<dbReference type="InterPro" id="IPR007038">
    <property type="entry name" value="HupE_UreJ"/>
</dbReference>
<reference evidence="3" key="1">
    <citation type="submission" date="2016-07" db="EMBL/GenBank/DDBJ databases">
        <title>Microvirga ossetica sp. nov. a new species of rhizobia isolated from root nodules of the legume species Vicia alpestris Steven originated from North Ossetia region in the Caucasus.</title>
        <authorList>
            <person name="Safronova V.I."/>
            <person name="Kuznetsova I.G."/>
            <person name="Sazanova A.L."/>
            <person name="Belimov A."/>
            <person name="Andronov E."/>
            <person name="Osledkin Y.S."/>
            <person name="Onishchuk O.P."/>
            <person name="Kurchak O.N."/>
            <person name="Shaposhnikov A.I."/>
            <person name="Willems A."/>
            <person name="Tikhonovich I.A."/>
        </authorList>
    </citation>
    <scope>NUCLEOTIDE SEQUENCE [LARGE SCALE GENOMIC DNA]</scope>
    <source>
        <strain evidence="3">V5/3M</strain>
    </source>
</reference>
<keyword evidence="1" id="KW-1133">Transmembrane helix</keyword>
<dbReference type="RefSeq" id="WP_099511224.1">
    <property type="nucleotide sequence ID" value="NZ_CP016616.1"/>
</dbReference>
<name>A0A1B2EJQ6_9HYPH</name>
<gene>
    <name evidence="3" type="ORF">BB934_19955</name>
</gene>
<feature type="transmembrane region" description="Helical" evidence="1">
    <location>
        <begin position="112"/>
        <end position="129"/>
    </location>
</feature>
<evidence type="ECO:0000256" key="2">
    <source>
        <dbReference type="SAM" id="SignalP"/>
    </source>
</evidence>
<dbReference type="EMBL" id="CP016616">
    <property type="protein sequence ID" value="ANY80218.1"/>
    <property type="molecule type" value="Genomic_DNA"/>
</dbReference>
<dbReference type="Pfam" id="PF04955">
    <property type="entry name" value="HupE_UreJ"/>
    <property type="match status" value="1"/>
</dbReference>
<evidence type="ECO:0000313" key="3">
    <source>
        <dbReference type="EMBL" id="ANY80218.1"/>
    </source>
</evidence>
<dbReference type="OrthoDB" id="9808192at2"/>
<feature type="transmembrane region" description="Helical" evidence="1">
    <location>
        <begin position="30"/>
        <end position="54"/>
    </location>
</feature>
<feature type="transmembrane region" description="Helical" evidence="1">
    <location>
        <begin position="141"/>
        <end position="164"/>
    </location>
</feature>
<proteinExistence type="predicted"/>